<dbReference type="PRINTS" id="PR00419">
    <property type="entry name" value="ADXRDTASE"/>
</dbReference>
<feature type="binding site" evidence="9">
    <location>
        <position position="67"/>
    </location>
    <ligand>
        <name>FAD</name>
        <dbReference type="ChEBI" id="CHEBI:57692"/>
    </ligand>
</feature>
<feature type="binding site" evidence="10">
    <location>
        <position position="262"/>
    </location>
    <ligand>
        <name>NADP(+)</name>
        <dbReference type="ChEBI" id="CHEBI:58349"/>
    </ligand>
</feature>
<dbReference type="InterPro" id="IPR055275">
    <property type="entry name" value="Ferredox_Rdtase"/>
</dbReference>
<feature type="region of interest" description="Disordered" evidence="11">
    <location>
        <begin position="1"/>
        <end position="39"/>
    </location>
</feature>
<feature type="domain" description="FAD/NAD(P)-binding" evidence="12">
    <location>
        <begin position="58"/>
        <end position="219"/>
    </location>
</feature>
<keyword evidence="4" id="KW-0285">Flavoprotein</keyword>
<evidence type="ECO:0000259" key="12">
    <source>
        <dbReference type="Pfam" id="PF07992"/>
    </source>
</evidence>
<feature type="binding site" evidence="9">
    <location>
        <position position="134"/>
    </location>
    <ligand>
        <name>FAD</name>
        <dbReference type="ChEBI" id="CHEBI:57692"/>
    </ligand>
</feature>
<comment type="cofactor">
    <cofactor evidence="1 9">
        <name>FAD</name>
        <dbReference type="ChEBI" id="CHEBI:57692"/>
    </cofactor>
</comment>
<evidence type="ECO:0000313" key="13">
    <source>
        <dbReference type="EMBL" id="EFG05384.1"/>
    </source>
</evidence>
<dbReference type="PANTHER" id="PTHR48467">
    <property type="entry name" value="GLUTAMATE SYNTHASE 1 [NADH], CHLOROPLASTIC-LIKE"/>
    <property type="match status" value="1"/>
</dbReference>
<sequence>MVPRHALPPCTAPSRLSTAHRPGRPWDAGTVPAGRHRTSRVLAGRRGEPAGRRAAVLRVAVVGSGPSGVYTAQGLVRQSRVPDVRVHVLDRLPCPYGLVRYGVAPDHEKIKSLQEHLRTVLEDERIEFLGHVEVGAHGLCPRRLLGLYHAVVYCVGAARDRRLGIPGEDLPGSRSATDFVSWYSAHPDAPGDGFGFPVRSAVVIGAGNVAVDVTRVLAREPGALRATDMPEGVLAALARSGVREVHMVGRRGPSQARFTTKELRELGALPAAAVRVHPADLALDPAYTDASVAAALPAAVRRNLDVVRDWAARGARGADEGRDPCRVRVRFFLRPVELLERDGAVGAVRFERTGPDGAGGVRGTGAYEEIEAQLVLRAVGYQGVPLPGLPFDTRRGTVPHAAGRVVRDGAPSPGEYVAGWIKRGPTGVIGSNRPCAKETVASLLDDAGALARRSVADDPLAELRAAGHRPVRWAGWEAIVAAEATLGHRLGRGTVKIPDWPGLLAAAGP</sequence>
<dbReference type="InterPro" id="IPR036188">
    <property type="entry name" value="FAD/NAD-bd_sf"/>
</dbReference>
<evidence type="ECO:0000256" key="6">
    <source>
        <dbReference type="ARBA" id="ARBA00022857"/>
    </source>
</evidence>
<dbReference type="GO" id="GO:0004324">
    <property type="term" value="F:ferredoxin-NADP+ reductase activity"/>
    <property type="evidence" value="ECO:0007669"/>
    <property type="project" value="UniProtKB-EC"/>
</dbReference>
<comment type="similarity">
    <text evidence="2">Belongs to the ferredoxin--NADP reductase type 1 family.</text>
</comment>
<dbReference type="SUPFAM" id="SSF51971">
    <property type="entry name" value="Nucleotide-binding domain"/>
    <property type="match status" value="2"/>
</dbReference>
<dbReference type="PANTHER" id="PTHR48467:SF1">
    <property type="entry name" value="GLUTAMATE SYNTHASE 1 [NADH], CHLOROPLASTIC-LIKE"/>
    <property type="match status" value="1"/>
</dbReference>
<dbReference type="Proteomes" id="UP000002357">
    <property type="component" value="Chromosome"/>
</dbReference>
<evidence type="ECO:0000256" key="2">
    <source>
        <dbReference type="ARBA" id="ARBA00008312"/>
    </source>
</evidence>
<evidence type="ECO:0000256" key="8">
    <source>
        <dbReference type="ARBA" id="ARBA00047776"/>
    </source>
</evidence>
<dbReference type="EMBL" id="CM000913">
    <property type="protein sequence ID" value="EFG05384.1"/>
    <property type="molecule type" value="Genomic_DNA"/>
</dbReference>
<gene>
    <name evidence="13" type="primary">fprB</name>
    <name evidence="13" type="ORF">SCLAV_0308</name>
</gene>
<evidence type="ECO:0000256" key="11">
    <source>
        <dbReference type="SAM" id="MobiDB-lite"/>
    </source>
</evidence>
<feature type="binding site" evidence="10">
    <location>
        <position position="427"/>
    </location>
    <ligand>
        <name>NADP(+)</name>
        <dbReference type="ChEBI" id="CHEBI:58349"/>
    </ligand>
</feature>
<feature type="binding site" evidence="10">
    <location>
        <begin position="250"/>
        <end position="251"/>
    </location>
    <ligand>
        <name>NADP(+)</name>
        <dbReference type="ChEBI" id="CHEBI:58349"/>
    </ligand>
</feature>
<feature type="binding site" evidence="9">
    <location>
        <begin position="427"/>
        <end position="429"/>
    </location>
    <ligand>
        <name>FAD</name>
        <dbReference type="ChEBI" id="CHEBI:57692"/>
    </ligand>
</feature>
<evidence type="ECO:0000313" key="14">
    <source>
        <dbReference type="Proteomes" id="UP000002357"/>
    </source>
</evidence>
<evidence type="ECO:0000256" key="7">
    <source>
        <dbReference type="ARBA" id="ARBA00023002"/>
    </source>
</evidence>
<dbReference type="AlphaFoldDB" id="E2Q852"/>
<comment type="catalytic activity">
    <reaction evidence="8">
        <text>2 reduced [2Fe-2S]-[ferredoxin] + NADP(+) + H(+) = 2 oxidized [2Fe-2S]-[ferredoxin] + NADPH</text>
        <dbReference type="Rhea" id="RHEA:20125"/>
        <dbReference type="Rhea" id="RHEA-COMP:10000"/>
        <dbReference type="Rhea" id="RHEA-COMP:10001"/>
        <dbReference type="ChEBI" id="CHEBI:15378"/>
        <dbReference type="ChEBI" id="CHEBI:33737"/>
        <dbReference type="ChEBI" id="CHEBI:33738"/>
        <dbReference type="ChEBI" id="CHEBI:57783"/>
        <dbReference type="ChEBI" id="CHEBI:58349"/>
        <dbReference type="EC" id="1.18.1.2"/>
    </reaction>
</comment>
<dbReference type="PIRSF" id="PIRSF000362">
    <property type="entry name" value="FNR"/>
    <property type="match status" value="1"/>
</dbReference>
<organism evidence="13 14">
    <name type="scientific">Streptomyces clavuligerus</name>
    <dbReference type="NCBI Taxonomy" id="1901"/>
    <lineage>
        <taxon>Bacteria</taxon>
        <taxon>Bacillati</taxon>
        <taxon>Actinomycetota</taxon>
        <taxon>Actinomycetes</taxon>
        <taxon>Kitasatosporales</taxon>
        <taxon>Streptomycetaceae</taxon>
        <taxon>Streptomyces</taxon>
    </lineage>
</organism>
<reference evidence="13 14" key="1">
    <citation type="journal article" date="2010" name="Genome Biol. Evol.">
        <title>The sequence of a 1.8-mb bacterial linear plasmid reveals a rich evolutionary reservoir of secondary metabolic pathways.</title>
        <authorList>
            <person name="Medema M.H."/>
            <person name="Trefzer A."/>
            <person name="Kovalchuk A."/>
            <person name="van den Berg M."/>
            <person name="Mueller U."/>
            <person name="Heijne W."/>
            <person name="Wu L."/>
            <person name="Alam M.T."/>
            <person name="Ronning C.M."/>
            <person name="Nierman W.C."/>
            <person name="Bovenberg R.A.L."/>
            <person name="Breitling R."/>
            <person name="Takano E."/>
        </authorList>
    </citation>
    <scope>NUCLEOTIDE SEQUENCE [LARGE SCALE GENOMIC DNA]</scope>
    <source>
        <strain evidence="14">ATCC 27064 / DSM 738 / JCM 4710 / NBRC 13307 / NCIMB 12785 / NRRL 3585 / VKM Ac-602</strain>
    </source>
</reference>
<evidence type="ECO:0000256" key="10">
    <source>
        <dbReference type="PIRSR" id="PIRSR000362-2"/>
    </source>
</evidence>
<proteinExistence type="inferred from homology"/>
<evidence type="ECO:0000256" key="1">
    <source>
        <dbReference type="ARBA" id="ARBA00001974"/>
    </source>
</evidence>
<keyword evidence="7 13" id="KW-0560">Oxidoreductase</keyword>
<keyword evidence="6 10" id="KW-0521">NADP</keyword>
<name>E2Q852_STRCL</name>
<feature type="binding site" evidence="9">
    <location>
        <position position="98"/>
    </location>
    <ligand>
        <name>FAD</name>
        <dbReference type="ChEBI" id="CHEBI:57692"/>
    </ligand>
</feature>
<evidence type="ECO:0000256" key="4">
    <source>
        <dbReference type="ARBA" id="ARBA00022630"/>
    </source>
</evidence>
<dbReference type="EC" id="1.18.1.2" evidence="3"/>
<dbReference type="Gene3D" id="3.40.50.720">
    <property type="entry name" value="NAD(P)-binding Rossmann-like Domain"/>
    <property type="match status" value="1"/>
</dbReference>
<keyword evidence="14" id="KW-1185">Reference proteome</keyword>
<dbReference type="Pfam" id="PF07992">
    <property type="entry name" value="Pyr_redox_2"/>
    <property type="match status" value="1"/>
</dbReference>
<protein>
    <recommendedName>
        <fullName evidence="3">ferredoxin--NADP(+) reductase</fullName>
        <ecNumber evidence="3">1.18.1.2</ecNumber>
    </recommendedName>
</protein>
<dbReference type="Gene3D" id="3.50.50.60">
    <property type="entry name" value="FAD/NAD(P)-binding domain"/>
    <property type="match status" value="1"/>
</dbReference>
<dbReference type="eggNOG" id="COG0493">
    <property type="taxonomic scope" value="Bacteria"/>
</dbReference>
<evidence type="ECO:0000256" key="9">
    <source>
        <dbReference type="PIRSR" id="PIRSR000362-1"/>
    </source>
</evidence>
<evidence type="ECO:0000256" key="3">
    <source>
        <dbReference type="ARBA" id="ARBA00013223"/>
    </source>
</evidence>
<dbReference type="InterPro" id="IPR023753">
    <property type="entry name" value="FAD/NAD-binding_dom"/>
</dbReference>
<keyword evidence="5 9" id="KW-0274">FAD</keyword>
<feature type="binding site" evidence="9">
    <location>
        <position position="420"/>
    </location>
    <ligand>
        <name>FAD</name>
        <dbReference type="ChEBI" id="CHEBI:57692"/>
    </ligand>
</feature>
<accession>E2Q852</accession>
<evidence type="ECO:0000256" key="5">
    <source>
        <dbReference type="ARBA" id="ARBA00022827"/>
    </source>
</evidence>
<dbReference type="STRING" id="1901.BB341_26235"/>
<dbReference type="InterPro" id="IPR021163">
    <property type="entry name" value="Ferredox_Rdtase_adrenod"/>
</dbReference>